<dbReference type="OrthoDB" id="894828at2759"/>
<organism evidence="1 2">
    <name type="scientific">Striga asiatica</name>
    <name type="common">Asiatic witchweed</name>
    <name type="synonym">Buchnera asiatica</name>
    <dbReference type="NCBI Taxonomy" id="4170"/>
    <lineage>
        <taxon>Eukaryota</taxon>
        <taxon>Viridiplantae</taxon>
        <taxon>Streptophyta</taxon>
        <taxon>Embryophyta</taxon>
        <taxon>Tracheophyta</taxon>
        <taxon>Spermatophyta</taxon>
        <taxon>Magnoliopsida</taxon>
        <taxon>eudicotyledons</taxon>
        <taxon>Gunneridae</taxon>
        <taxon>Pentapetalae</taxon>
        <taxon>asterids</taxon>
        <taxon>lamiids</taxon>
        <taxon>Lamiales</taxon>
        <taxon>Orobanchaceae</taxon>
        <taxon>Buchnereae</taxon>
        <taxon>Striga</taxon>
    </lineage>
</organism>
<sequence length="510" mass="59647">MTMVTDPTLDDDRWGLFVFYKHKFFFEENDYDVSEFFFYPYGQEIRRPNTIELVKRFLKQVRESRGYDVDCYPPLRLESPFIPLQLEELRQSKRDIDQRCYAIIVKAAECAIQKIIEETQGDHYKLVKIERAVFTRILVMFLTLTVKDVGPVQTVQAAVYCPIGKDPVVHEWRFKPLRATSDDMLSATSDDTLKNDYDVSESYFYLPGEEIRPNTIELVKRFLKQVRESRGYDVDCCPPTSLDTPFIPLQLEELRQSKRDIDQRCYANIGEAAECAIQKIIEETGNHYKLVKIERAVLTRILVMFLTLTVKDVGPVETVQAAVYCPIGDYPVVHEWRWGLFVPYKRKFFFEENDYDVSEYYFYLPGEEIRPNTIELVKRFLKQVRESRGYDVDCYPPLRLESPFMPLQLEELRQSKRDIDQRCYANIVEAAESAIQKIIEETQGDHYKLVKIEKAVLTRILLMFLTLTVKDVGPVQTVQAAVYCPIGKVPVVHEWRFKPLPATSDDMLID</sequence>
<evidence type="ECO:0000313" key="2">
    <source>
        <dbReference type="Proteomes" id="UP000325081"/>
    </source>
</evidence>
<name>A0A5A7R3H4_STRAF</name>
<dbReference type="PANTHER" id="PTHR31260">
    <property type="entry name" value="CYSTATIN/MONELLIN SUPERFAMILY PROTEIN"/>
    <property type="match status" value="1"/>
</dbReference>
<proteinExistence type="predicted"/>
<accession>A0A5A7R3H4</accession>
<dbReference type="AlphaFoldDB" id="A0A5A7R3H4"/>
<protein>
    <submittedName>
        <fullName evidence="1">ATPase associated with various cellularactivities</fullName>
    </submittedName>
</protein>
<evidence type="ECO:0000313" key="1">
    <source>
        <dbReference type="EMBL" id="GER50821.1"/>
    </source>
</evidence>
<dbReference type="InterPro" id="IPR006462">
    <property type="entry name" value="MS5"/>
</dbReference>
<keyword evidence="2" id="KW-1185">Reference proteome</keyword>
<dbReference type="Proteomes" id="UP000325081">
    <property type="component" value="Unassembled WGS sequence"/>
</dbReference>
<gene>
    <name evidence="1" type="ORF">STAS_28156</name>
</gene>
<dbReference type="PANTHER" id="PTHR31260:SF28">
    <property type="entry name" value="CYSTATIN DOMAIN PROTEIN"/>
    <property type="match status" value="1"/>
</dbReference>
<comment type="caution">
    <text evidence="1">The sequence shown here is derived from an EMBL/GenBank/DDBJ whole genome shotgun (WGS) entry which is preliminary data.</text>
</comment>
<reference evidence="2" key="1">
    <citation type="journal article" date="2019" name="Curr. Biol.">
        <title>Genome Sequence of Striga asiatica Provides Insight into the Evolution of Plant Parasitism.</title>
        <authorList>
            <person name="Yoshida S."/>
            <person name="Kim S."/>
            <person name="Wafula E.K."/>
            <person name="Tanskanen J."/>
            <person name="Kim Y.M."/>
            <person name="Honaas L."/>
            <person name="Yang Z."/>
            <person name="Spallek T."/>
            <person name="Conn C.E."/>
            <person name="Ichihashi Y."/>
            <person name="Cheong K."/>
            <person name="Cui S."/>
            <person name="Der J.P."/>
            <person name="Gundlach H."/>
            <person name="Jiao Y."/>
            <person name="Hori C."/>
            <person name="Ishida J.K."/>
            <person name="Kasahara H."/>
            <person name="Kiba T."/>
            <person name="Kim M.S."/>
            <person name="Koo N."/>
            <person name="Laohavisit A."/>
            <person name="Lee Y.H."/>
            <person name="Lumba S."/>
            <person name="McCourt P."/>
            <person name="Mortimer J.C."/>
            <person name="Mutuku J.M."/>
            <person name="Nomura T."/>
            <person name="Sasaki-Sekimoto Y."/>
            <person name="Seto Y."/>
            <person name="Wang Y."/>
            <person name="Wakatake T."/>
            <person name="Sakakibara H."/>
            <person name="Demura T."/>
            <person name="Yamaguchi S."/>
            <person name="Yoneyama K."/>
            <person name="Manabe R.I."/>
            <person name="Nelson D.C."/>
            <person name="Schulman A.H."/>
            <person name="Timko M.P."/>
            <person name="dePamphilis C.W."/>
            <person name="Choi D."/>
            <person name="Shirasu K."/>
        </authorList>
    </citation>
    <scope>NUCLEOTIDE SEQUENCE [LARGE SCALE GENOMIC DNA]</scope>
    <source>
        <strain evidence="2">cv. UVA1</strain>
    </source>
</reference>
<dbReference type="EMBL" id="BKCP01009404">
    <property type="protein sequence ID" value="GER50821.1"/>
    <property type="molecule type" value="Genomic_DNA"/>
</dbReference>